<feature type="chain" id="PRO_5045319240" evidence="2">
    <location>
        <begin position="22"/>
        <end position="971"/>
    </location>
</feature>
<dbReference type="Proteomes" id="UP001499951">
    <property type="component" value="Unassembled WGS sequence"/>
</dbReference>
<dbReference type="InterPro" id="IPR031924">
    <property type="entry name" value="GH115"/>
</dbReference>
<evidence type="ECO:0000256" key="1">
    <source>
        <dbReference type="ARBA" id="ARBA00022801"/>
    </source>
</evidence>
<comment type="caution">
    <text evidence="4">The sequence shown here is derived from an EMBL/GenBank/DDBJ whole genome shotgun (WGS) entry which is preliminary data.</text>
</comment>
<dbReference type="Gene3D" id="3.20.20.520">
    <property type="entry name" value="Glycosyl hydrolase family 115"/>
    <property type="match status" value="1"/>
</dbReference>
<dbReference type="Pfam" id="PF15979">
    <property type="entry name" value="Glyco_hydro_115"/>
    <property type="match status" value="1"/>
</dbReference>
<evidence type="ECO:0000256" key="2">
    <source>
        <dbReference type="SAM" id="SignalP"/>
    </source>
</evidence>
<dbReference type="SUPFAM" id="SSF55545">
    <property type="entry name" value="beta-N-acetylhexosaminidase-like domain"/>
    <property type="match status" value="1"/>
</dbReference>
<dbReference type="PANTHER" id="PTHR37842">
    <property type="match status" value="1"/>
</dbReference>
<reference evidence="5" key="1">
    <citation type="journal article" date="2019" name="Int. J. Syst. Evol. Microbiol.">
        <title>The Global Catalogue of Microorganisms (GCM) 10K type strain sequencing project: providing services to taxonomists for standard genome sequencing and annotation.</title>
        <authorList>
            <consortium name="The Broad Institute Genomics Platform"/>
            <consortium name="The Broad Institute Genome Sequencing Center for Infectious Disease"/>
            <person name="Wu L."/>
            <person name="Ma J."/>
        </authorList>
    </citation>
    <scope>NUCLEOTIDE SEQUENCE [LARGE SCALE GENOMIC DNA]</scope>
    <source>
        <strain evidence="5">JCM 15089</strain>
    </source>
</reference>
<dbReference type="Pfam" id="PF17829">
    <property type="entry name" value="GH115_C"/>
    <property type="match status" value="1"/>
</dbReference>
<dbReference type="RefSeq" id="WP_166935815.1">
    <property type="nucleotide sequence ID" value="NZ_BAAADD010000006.1"/>
</dbReference>
<dbReference type="Gene3D" id="3.30.379.10">
    <property type="entry name" value="Chitobiase/beta-hexosaminidase domain 2-like"/>
    <property type="match status" value="1"/>
</dbReference>
<keyword evidence="2" id="KW-0732">Signal</keyword>
<evidence type="ECO:0000259" key="3">
    <source>
        <dbReference type="Pfam" id="PF17829"/>
    </source>
</evidence>
<feature type="signal peptide" evidence="2">
    <location>
        <begin position="1"/>
        <end position="21"/>
    </location>
</feature>
<proteinExistence type="predicted"/>
<evidence type="ECO:0000313" key="4">
    <source>
        <dbReference type="EMBL" id="GAA0574383.1"/>
    </source>
</evidence>
<dbReference type="GO" id="GO:0016787">
    <property type="term" value="F:hydrolase activity"/>
    <property type="evidence" value="ECO:0007669"/>
    <property type="project" value="UniProtKB-KW"/>
</dbReference>
<name>A0ABP3PSI9_9PROT</name>
<feature type="domain" description="Gylcosyl hydrolase 115 C-terminal" evidence="3">
    <location>
        <begin position="790"/>
        <end position="958"/>
    </location>
</feature>
<dbReference type="Gene3D" id="2.60.120.1620">
    <property type="match status" value="1"/>
</dbReference>
<dbReference type="InterPro" id="IPR041437">
    <property type="entry name" value="GH115_C"/>
</dbReference>
<keyword evidence="5" id="KW-1185">Reference proteome</keyword>
<dbReference type="InterPro" id="IPR029018">
    <property type="entry name" value="Hex-like_dom2"/>
</dbReference>
<dbReference type="InterPro" id="IPR042301">
    <property type="entry name" value="GH115_sf"/>
</dbReference>
<protein>
    <submittedName>
        <fullName evidence="4">Glycosyl hydrolase 115 family protein</fullName>
    </submittedName>
</protein>
<evidence type="ECO:0000313" key="5">
    <source>
        <dbReference type="Proteomes" id="UP001499951"/>
    </source>
</evidence>
<dbReference type="Gene3D" id="1.20.58.2150">
    <property type="match status" value="1"/>
</dbReference>
<accession>A0ABP3PSI9</accession>
<dbReference type="PANTHER" id="PTHR37842:SF2">
    <property type="entry name" value="GYLCOSYL HYDROLASE 115 C-TERMINAL DOMAIN-CONTAINING PROTEIN"/>
    <property type="match status" value="1"/>
</dbReference>
<sequence>MKTVVLSLVIAGLAVAAPAEAELALYEGGSTATIVHAEGTPLTKAAELLAHDLGALSGHKVTVAAALPAKGPAVLIGRIDQPEIAALLKANNIDTAAVAGKWETYGRAVVDHNGRKVLVIFGSDTRGAVWGAIDLSREMGVSPWEWWADVKIAKKTRVAVNDAPFTSKEPTVKYRGIFLNDEEYGLFPWAAKTYDKKFGNLGPKTYARIYELMWRLRANTIWPAMHTVSEAFNKVPGNPEMAGDYAIVHGTSHVEMMLRSNPHEWDSKTMGDYNFVANRQRMIDYWDGAVKDFGKYDNVYTVGLRGADDYPMAGADTPQGMAKILEDVFAAQREILEKRLGKPANQIPQVFTPYKEVLPAYDAGLKVSDDVTLVWPDDNFGYIRRLSNAEERARSGGAGVYYHISYWGGPMSYLWLASTHPALMWEEMDKAVKFNARNYWILNVGDIKPGEYLTQLFMDIGFDAGRFPDVASVKAHLKAFAAENFGAAKADAVADILWGYYNLAFVRNPEFMAWSNAFPETAVSQTEFNMLAYGDENARRMDAYRALMAKAKKLMATMPADQKPAFFQLVQYPVNAAALTNIRQLSIDKTITYGLQRRISANQYSADARAAQKQIDADARTYNDTMLNGKWRGMMGIHPHDLPAYDAPHLPKWDHAADKGCGWQTEDGGYFAGGGWPQRLTNFQRVLPRQRYLDFFLTGPTTATWSLKPTKPWITLSATSGTLDAKHPEQRVWIGIDWSKAPDGATAGILAQCGSISADSAKSGAKLEGKAMPITIRTAPANPAVKDVSFVEDDNVVSIYASHADEKSPGWEVLDGLGHTGASLRSLITQETITPEAALARAPHASYRFATATKRGYDLVQDEGATLKVIALPVQPLTSKNGMRAAVSIDGGPLTVIDFFAAEFTESWRQHVLSNTAVAKIHGLKLKPGAHTLTVYALDPGLILDRFEIAFDEAPKSYGPIPETRIERTSP</sequence>
<dbReference type="EMBL" id="BAAADD010000006">
    <property type="protein sequence ID" value="GAA0574383.1"/>
    <property type="molecule type" value="Genomic_DNA"/>
</dbReference>
<keyword evidence="1 4" id="KW-0378">Hydrolase</keyword>
<gene>
    <name evidence="4" type="ORF">GCM10008942_23900</name>
</gene>
<organism evidence="4 5">
    <name type="scientific">Rhizomicrobium electricum</name>
    <dbReference type="NCBI Taxonomy" id="480070"/>
    <lineage>
        <taxon>Bacteria</taxon>
        <taxon>Pseudomonadati</taxon>
        <taxon>Pseudomonadota</taxon>
        <taxon>Alphaproteobacteria</taxon>
        <taxon>Micropepsales</taxon>
        <taxon>Micropepsaceae</taxon>
        <taxon>Rhizomicrobium</taxon>
    </lineage>
</organism>